<dbReference type="OrthoDB" id="6251906at2759"/>
<accession>A0A0R3SX69</accession>
<evidence type="ECO:0000313" key="2">
    <source>
        <dbReference type="Proteomes" id="UP000274504"/>
    </source>
</evidence>
<evidence type="ECO:0000313" key="1">
    <source>
        <dbReference type="EMBL" id="VDL63087.1"/>
    </source>
</evidence>
<dbReference type="Proteomes" id="UP000274504">
    <property type="component" value="Unassembled WGS sequence"/>
</dbReference>
<reference evidence="1 2" key="2">
    <citation type="submission" date="2018-11" db="EMBL/GenBank/DDBJ databases">
        <authorList>
            <consortium name="Pathogen Informatics"/>
        </authorList>
    </citation>
    <scope>NUCLEOTIDE SEQUENCE [LARGE SCALE GENOMIC DNA]</scope>
</reference>
<protein>
    <submittedName>
        <fullName evidence="3">Retrovirus-related Pol polyprotein from transposon TNT 1-94</fullName>
    </submittedName>
</protein>
<dbReference type="WBParaSite" id="HDID_0001032001-mRNA-1">
    <property type="protein sequence ID" value="HDID_0001032001-mRNA-1"/>
    <property type="gene ID" value="HDID_0001032001"/>
</dbReference>
<organism evidence="3">
    <name type="scientific">Hymenolepis diminuta</name>
    <name type="common">Rat tapeworm</name>
    <dbReference type="NCBI Taxonomy" id="6216"/>
    <lineage>
        <taxon>Eukaryota</taxon>
        <taxon>Metazoa</taxon>
        <taxon>Spiralia</taxon>
        <taxon>Lophotrochozoa</taxon>
        <taxon>Platyhelminthes</taxon>
        <taxon>Cestoda</taxon>
        <taxon>Eucestoda</taxon>
        <taxon>Cyclophyllidea</taxon>
        <taxon>Hymenolepididae</taxon>
        <taxon>Hymenolepis</taxon>
    </lineage>
</organism>
<dbReference type="AlphaFoldDB" id="A0A0R3SX69"/>
<gene>
    <name evidence="1" type="ORF">HDID_LOCUS10318</name>
</gene>
<reference evidence="3" key="1">
    <citation type="submission" date="2017-02" db="UniProtKB">
        <authorList>
            <consortium name="WormBaseParasite"/>
        </authorList>
    </citation>
    <scope>IDENTIFICATION</scope>
</reference>
<evidence type="ECO:0000313" key="3">
    <source>
        <dbReference type="WBParaSite" id="HDID_0001032001-mRNA-1"/>
    </source>
</evidence>
<dbReference type="PANTHER" id="PTHR33327">
    <property type="entry name" value="ENDONUCLEASE"/>
    <property type="match status" value="1"/>
</dbReference>
<proteinExistence type="predicted"/>
<dbReference type="PANTHER" id="PTHR33327:SF3">
    <property type="entry name" value="RNA-DIRECTED DNA POLYMERASE"/>
    <property type="match status" value="1"/>
</dbReference>
<name>A0A0R3SX69_HYMDI</name>
<dbReference type="EMBL" id="UYSG01011620">
    <property type="protein sequence ID" value="VDL63087.1"/>
    <property type="molecule type" value="Genomic_DNA"/>
</dbReference>
<sequence>MATQFLSIFNAECFEVETEVKLKMSLGCYFIPKRAAIRGHFGSQEQHVQQLLSQVDVGNRISQFLLHMRSLLNKITVDDVILRLLWMMRLSVNVATYLATYVNGRNLDELAESADKIQELGILACVMPCYCTIA</sequence>